<organism evidence="1 2">
    <name type="scientific">Adhaeribacter rhizoryzae</name>
    <dbReference type="NCBI Taxonomy" id="2607907"/>
    <lineage>
        <taxon>Bacteria</taxon>
        <taxon>Pseudomonadati</taxon>
        <taxon>Bacteroidota</taxon>
        <taxon>Cytophagia</taxon>
        <taxon>Cytophagales</taxon>
        <taxon>Hymenobacteraceae</taxon>
        <taxon>Adhaeribacter</taxon>
    </lineage>
</organism>
<evidence type="ECO:0000313" key="1">
    <source>
        <dbReference type="EMBL" id="KAA5548762.1"/>
    </source>
</evidence>
<comment type="caution">
    <text evidence="1">The sequence shown here is derived from an EMBL/GenBank/DDBJ whole genome shotgun (WGS) entry which is preliminary data.</text>
</comment>
<proteinExistence type="predicted"/>
<dbReference type="EMBL" id="VWSF01000002">
    <property type="protein sequence ID" value="KAA5548762.1"/>
    <property type="molecule type" value="Genomic_DNA"/>
</dbReference>
<reference evidence="1 2" key="1">
    <citation type="submission" date="2019-09" db="EMBL/GenBank/DDBJ databases">
        <title>Genome sequence and assembly of Adhaeribacter sp.</title>
        <authorList>
            <person name="Chhetri G."/>
        </authorList>
    </citation>
    <scope>NUCLEOTIDE SEQUENCE [LARGE SCALE GENOMIC DNA]</scope>
    <source>
        <strain evidence="1 2">DK36</strain>
    </source>
</reference>
<evidence type="ECO:0000313" key="2">
    <source>
        <dbReference type="Proteomes" id="UP000323426"/>
    </source>
</evidence>
<gene>
    <name evidence="1" type="ORF">F0145_04420</name>
</gene>
<keyword evidence="2" id="KW-1185">Reference proteome</keyword>
<dbReference type="RefSeq" id="WP_150087089.1">
    <property type="nucleotide sequence ID" value="NZ_VWSF01000002.1"/>
</dbReference>
<dbReference type="AlphaFoldDB" id="A0A5M6DR79"/>
<sequence length="61" mass="7255">MVVQNKVDEVSLSKLNQFDCQEYLSHLRQSLGQAQKKAVMNEMRRTIHIIENRLRKLNESR</sequence>
<dbReference type="Proteomes" id="UP000323426">
    <property type="component" value="Unassembled WGS sequence"/>
</dbReference>
<protein>
    <submittedName>
        <fullName evidence="1">Uncharacterized protein</fullName>
    </submittedName>
</protein>
<name>A0A5M6DR79_9BACT</name>
<accession>A0A5M6DR79</accession>